<accession>A0A1F5VEB9</accession>
<keyword evidence="4" id="KW-0233">DNA recombination</keyword>
<evidence type="ECO:0008006" key="8">
    <source>
        <dbReference type="Google" id="ProtNLM"/>
    </source>
</evidence>
<comment type="function">
    <text evidence="1">Involved in DNA recombination.</text>
</comment>
<dbReference type="Proteomes" id="UP000179251">
    <property type="component" value="Unassembled WGS sequence"/>
</dbReference>
<comment type="caution">
    <text evidence="6">The sequence shown here is derived from an EMBL/GenBank/DDBJ whole genome shotgun (WGS) entry which is preliminary data.</text>
</comment>
<keyword evidence="3" id="KW-0175">Coiled coil</keyword>
<dbReference type="STRING" id="1798325.A2834_00950"/>
<evidence type="ECO:0000256" key="3">
    <source>
        <dbReference type="ARBA" id="ARBA00023054"/>
    </source>
</evidence>
<protein>
    <recommendedName>
        <fullName evidence="8">DNA recombination protein RmuC</fullName>
    </recommendedName>
</protein>
<sequence length="346" mass="39708">MNEIILIIAILSGIVIGAAIFYFLWRRNDKGTDINVRLDVIEKTFEKLLSSIKVDINDQLRSSRELMDSSNRGMHERVKDFTESITSLRHNVEQVHKSVENSVDKMSSFQNIFKTPKLRGQWGEANLEYILSQVYPEERILKQYQFKNGEAVDFAIKLPNDFLLPIDSKFPLETYISYAEESVESAKTPKMQVFIRRVKEEIDSISAKYIKPEENTTNRAIMFVPAEAVYYDIMFSLTDAELVEYASKKGVVLASPNTLNMTLSVFEHWFRDITVSKKTQEIIKRLGTILLDGKRLGESYDKLGKHITNVKSSYDETGKRIELLTERVDKVITIGEGGLKQLADKE</sequence>
<keyword evidence="5" id="KW-0472">Membrane</keyword>
<name>A0A1F5VEB9_9BACT</name>
<evidence type="ECO:0000256" key="1">
    <source>
        <dbReference type="ARBA" id="ARBA00003416"/>
    </source>
</evidence>
<evidence type="ECO:0000256" key="2">
    <source>
        <dbReference type="ARBA" id="ARBA00009840"/>
    </source>
</evidence>
<feature type="transmembrane region" description="Helical" evidence="5">
    <location>
        <begin position="6"/>
        <end position="25"/>
    </location>
</feature>
<reference evidence="6 7" key="1">
    <citation type="journal article" date="2016" name="Nat. Commun.">
        <title>Thousands of microbial genomes shed light on interconnected biogeochemical processes in an aquifer system.</title>
        <authorList>
            <person name="Anantharaman K."/>
            <person name="Brown C.T."/>
            <person name="Hug L.A."/>
            <person name="Sharon I."/>
            <person name="Castelle C.J."/>
            <person name="Probst A.J."/>
            <person name="Thomas B.C."/>
            <person name="Singh A."/>
            <person name="Wilkins M.J."/>
            <person name="Karaoz U."/>
            <person name="Brodie E.L."/>
            <person name="Williams K.H."/>
            <person name="Hubbard S.S."/>
            <person name="Banfield J.F."/>
        </authorList>
    </citation>
    <scope>NUCLEOTIDE SEQUENCE [LARGE SCALE GENOMIC DNA]</scope>
</reference>
<evidence type="ECO:0000256" key="5">
    <source>
        <dbReference type="SAM" id="Phobius"/>
    </source>
</evidence>
<evidence type="ECO:0000256" key="4">
    <source>
        <dbReference type="ARBA" id="ARBA00023172"/>
    </source>
</evidence>
<evidence type="ECO:0000313" key="6">
    <source>
        <dbReference type="EMBL" id="OGF61756.1"/>
    </source>
</evidence>
<dbReference type="PANTHER" id="PTHR30563:SF0">
    <property type="entry name" value="DNA RECOMBINATION PROTEIN RMUC"/>
    <property type="match status" value="1"/>
</dbReference>
<keyword evidence="5" id="KW-0812">Transmembrane</keyword>
<dbReference type="EMBL" id="MFHD01000026">
    <property type="protein sequence ID" value="OGF61756.1"/>
    <property type="molecule type" value="Genomic_DNA"/>
</dbReference>
<dbReference type="AlphaFoldDB" id="A0A1F5VEB9"/>
<dbReference type="GO" id="GO:0006310">
    <property type="term" value="P:DNA recombination"/>
    <property type="evidence" value="ECO:0007669"/>
    <property type="project" value="UniProtKB-KW"/>
</dbReference>
<keyword evidence="5" id="KW-1133">Transmembrane helix</keyword>
<organism evidence="6 7">
    <name type="scientific">Candidatus Giovannonibacteria bacterium RIFCSPHIGHO2_01_FULL_45_23</name>
    <dbReference type="NCBI Taxonomy" id="1798325"/>
    <lineage>
        <taxon>Bacteria</taxon>
        <taxon>Candidatus Giovannoniibacteriota</taxon>
    </lineage>
</organism>
<proteinExistence type="inferred from homology"/>
<dbReference type="Pfam" id="PF02646">
    <property type="entry name" value="RmuC"/>
    <property type="match status" value="1"/>
</dbReference>
<dbReference type="PANTHER" id="PTHR30563">
    <property type="entry name" value="DNA RECOMBINATION PROTEIN RMUC"/>
    <property type="match status" value="1"/>
</dbReference>
<evidence type="ECO:0000313" key="7">
    <source>
        <dbReference type="Proteomes" id="UP000179251"/>
    </source>
</evidence>
<gene>
    <name evidence="6" type="ORF">A2834_00950</name>
</gene>
<comment type="similarity">
    <text evidence="2">Belongs to the RmuC family.</text>
</comment>
<dbReference type="InterPro" id="IPR003798">
    <property type="entry name" value="DNA_recombination_RmuC"/>
</dbReference>